<proteinExistence type="predicted"/>
<sequence length="631" mass="70411">MKLTKLIPLVAFLFLISCKNTQKEKSVEETPSVEMSSESEIPVNPLRNVYWGDQHLHTAWSADAGAVGTRLGPEGALRFARGEEVISATNQKAKLHRPLDWIAITDHSDGAGVITAVIDGDEAVMDDPVVAQYHADMEAGGEKAAAVMMDLINRQSNNNLPPVFTDPAFAKSVWLKNIDIVEKFNEPGKFTAFIAYEWTSNFGGGNNLHRNVIYRDGSEIGKQMSPMTTFESENPEDLWKWMANFEEKTGGSLLAIPHNGNLSNGLMFKTTAFDGSPLTKELAALRNKYEVLYEVTQGKGTSETHPILSPNDEFANFEIWDKGNLVMVPKTKEMIETEYARKALKDGLKLEKALGVNPFKYGLVSGTDSHTSLSTAEEDNYWGKYASSEPSPERWDEKALDFPSGFVRGWQLGASGYTGVWAESNTRESLWDAMKRKETYASTGPRMTVRFFGGFNYKASDIDAPDYVSKGYQKGVPMGGDISDAPKDKAPTFLISAVKDPTSGNLDRIQVIKGWLDDEGNTHEKIFNVVWGDADKRSLDANGKLPPVGNTVDVTKATWENSIGDTELKTFWSDPEFDPTHKSFYYVRVIEIPTPRWTTFDMVKYKIEMTDDVPRTIQERAYTSPIWYNPN</sequence>
<protein>
    <recommendedName>
        <fullName evidence="3">DUF3604 domain-containing protein</fullName>
    </recommendedName>
</protein>
<dbReference type="SUPFAM" id="SSF89550">
    <property type="entry name" value="PHP domain-like"/>
    <property type="match status" value="1"/>
</dbReference>
<organism evidence="1 2">
    <name type="scientific">Zhouia amylolytica AD3</name>
    <dbReference type="NCBI Taxonomy" id="1286632"/>
    <lineage>
        <taxon>Bacteria</taxon>
        <taxon>Pseudomonadati</taxon>
        <taxon>Bacteroidota</taxon>
        <taxon>Flavobacteriia</taxon>
        <taxon>Flavobacteriales</taxon>
        <taxon>Flavobacteriaceae</taxon>
        <taxon>Zhouia</taxon>
    </lineage>
</organism>
<evidence type="ECO:0000313" key="2">
    <source>
        <dbReference type="Proteomes" id="UP000018850"/>
    </source>
</evidence>
<evidence type="ECO:0008006" key="3">
    <source>
        <dbReference type="Google" id="ProtNLM"/>
    </source>
</evidence>
<accession>W2UKJ1</accession>
<dbReference type="Pfam" id="PF12228">
    <property type="entry name" value="DUF3604"/>
    <property type="match status" value="1"/>
</dbReference>
<dbReference type="AlphaFoldDB" id="W2UKJ1"/>
<dbReference type="RefSeq" id="WP_051413613.1">
    <property type="nucleotide sequence ID" value="NZ_AYXY01000028.1"/>
</dbReference>
<comment type="caution">
    <text evidence="1">The sequence shown here is derived from an EMBL/GenBank/DDBJ whole genome shotgun (WGS) entry which is preliminary data.</text>
</comment>
<evidence type="ECO:0000313" key="1">
    <source>
        <dbReference type="EMBL" id="ETN93966.1"/>
    </source>
</evidence>
<dbReference type="Gene3D" id="3.20.20.140">
    <property type="entry name" value="Metal-dependent hydrolases"/>
    <property type="match status" value="1"/>
</dbReference>
<dbReference type="EMBL" id="AYXY01000028">
    <property type="protein sequence ID" value="ETN93966.1"/>
    <property type="molecule type" value="Genomic_DNA"/>
</dbReference>
<dbReference type="eggNOG" id="ENOG502Z7WD">
    <property type="taxonomic scope" value="Bacteria"/>
</dbReference>
<reference evidence="1 2" key="2">
    <citation type="journal article" date="2016" name="Genome Announc.">
        <title>Draft Genome Sequence of Zhouia amylolytica AD3, Isolated from Tidal Flat Sediment.</title>
        <authorList>
            <person name="Jia B."/>
            <person name="Jin H.M."/>
            <person name="Lee H.J."/>
            <person name="Jeon C.O."/>
        </authorList>
    </citation>
    <scope>NUCLEOTIDE SEQUENCE [LARGE SCALE GENOMIC DNA]</scope>
    <source>
        <strain evidence="1 2">AD3</strain>
    </source>
</reference>
<gene>
    <name evidence="1" type="ORF">P278_31290</name>
</gene>
<dbReference type="InterPro" id="IPR016195">
    <property type="entry name" value="Pol/histidinol_Pase-like"/>
</dbReference>
<name>W2UKJ1_9FLAO</name>
<keyword evidence="2" id="KW-1185">Reference proteome</keyword>
<reference evidence="2" key="1">
    <citation type="submission" date="2013-11" db="EMBL/GenBank/DDBJ databases">
        <title>Draft genome sequence from a member of Zhouia, isolated tidal flat.</title>
        <authorList>
            <person name="Jin H."/>
            <person name="Jeon C.O."/>
        </authorList>
    </citation>
    <scope>NUCLEOTIDE SEQUENCE [LARGE SCALE GENOMIC DNA]</scope>
    <source>
        <strain evidence="2">AD3</strain>
    </source>
</reference>
<dbReference type="PROSITE" id="PS51257">
    <property type="entry name" value="PROKAR_LIPOPROTEIN"/>
    <property type="match status" value="1"/>
</dbReference>
<dbReference type="InterPro" id="IPR022028">
    <property type="entry name" value="DUF3604"/>
</dbReference>
<dbReference type="Proteomes" id="UP000018850">
    <property type="component" value="Unassembled WGS sequence"/>
</dbReference>
<dbReference type="PATRIC" id="fig|1286632.3.peg.3123"/>